<dbReference type="Proteomes" id="UP000503197">
    <property type="component" value="Chromosome"/>
</dbReference>
<evidence type="ECO:0000313" key="2">
    <source>
        <dbReference type="EMBL" id="BCA91916.1"/>
    </source>
</evidence>
<name>A0A6F8SW35_9GAMM</name>
<accession>A0A6F8SW35</accession>
<evidence type="ECO:0000313" key="3">
    <source>
        <dbReference type="Proteomes" id="UP000503197"/>
    </source>
</evidence>
<dbReference type="AlphaFoldDB" id="A0A6F8SW35"/>
<organism evidence="2 3">
    <name type="scientific">Vreelandella aquamarina</name>
    <dbReference type="NCBI Taxonomy" id="77097"/>
    <lineage>
        <taxon>Bacteria</taxon>
        <taxon>Pseudomonadati</taxon>
        <taxon>Pseudomonadota</taxon>
        <taxon>Gammaproteobacteria</taxon>
        <taxon>Oceanospirillales</taxon>
        <taxon>Halomonadaceae</taxon>
        <taxon>Vreelandella</taxon>
    </lineage>
</organism>
<dbReference type="EMBL" id="AP022821">
    <property type="protein sequence ID" value="BCA91916.1"/>
    <property type="molecule type" value="Genomic_DNA"/>
</dbReference>
<feature type="region of interest" description="Disordered" evidence="1">
    <location>
        <begin position="1"/>
        <end position="21"/>
    </location>
</feature>
<protein>
    <submittedName>
        <fullName evidence="2">Uncharacterized protein</fullName>
    </submittedName>
</protein>
<evidence type="ECO:0000256" key="1">
    <source>
        <dbReference type="SAM" id="MobiDB-lite"/>
    </source>
</evidence>
<proteinExistence type="predicted"/>
<sequence length="109" mass="12521">MLNREPRIPTTRKAEGEHLDNPARVRFKDSEYLALEQVAEMRHGGVISHAIRECALVGMEVINLRQDVMLDRLAKGESVQTAQQEMVEALMAHLIENRITEQMMQRLRA</sequence>
<gene>
    <name evidence="2" type="ORF">HMSLTHF_16910</name>
</gene>
<dbReference type="RefSeq" id="WP_172416190.1">
    <property type="nucleotide sequence ID" value="NZ_AP022821.1"/>
</dbReference>
<reference evidence="2 3" key="1">
    <citation type="submission" date="2020-02" db="EMBL/GenBank/DDBJ databases">
        <title>Complete Genome Sequence of Halomonas meridiana strain BAA-801, Isolated from Deep Sea Thermal Vent.</title>
        <authorList>
            <person name="Takahashi Y."/>
            <person name="Takahashi H."/>
            <person name="Galipon J."/>
            <person name="Arakawa K."/>
        </authorList>
    </citation>
    <scope>NUCLEOTIDE SEQUENCE [LARGE SCALE GENOMIC DNA]</scope>
    <source>
        <strain evidence="2 3">Slthf1</strain>
    </source>
</reference>